<feature type="region of interest" description="Disordered" evidence="1">
    <location>
        <begin position="56"/>
        <end position="132"/>
    </location>
</feature>
<keyword evidence="2" id="KW-0732">Signal</keyword>
<feature type="chain" id="PRO_5043676826" evidence="2">
    <location>
        <begin position="31"/>
        <end position="132"/>
    </location>
</feature>
<accession>A0AAW1J9K8</accession>
<gene>
    <name evidence="3" type="ORF">RND81_08G195300</name>
</gene>
<protein>
    <submittedName>
        <fullName evidence="3">Uncharacterized protein</fullName>
    </submittedName>
</protein>
<keyword evidence="4" id="KW-1185">Reference proteome</keyword>
<reference evidence="3" key="1">
    <citation type="submission" date="2024-03" db="EMBL/GenBank/DDBJ databases">
        <title>WGS assembly of Saponaria officinalis var. Norfolk2.</title>
        <authorList>
            <person name="Jenkins J."/>
            <person name="Shu S."/>
            <person name="Grimwood J."/>
            <person name="Barry K."/>
            <person name="Goodstein D."/>
            <person name="Schmutz J."/>
            <person name="Leebens-Mack J."/>
            <person name="Osbourn A."/>
        </authorList>
    </citation>
    <scope>NUCLEOTIDE SEQUENCE [LARGE SCALE GENOMIC DNA]</scope>
    <source>
        <strain evidence="3">JIC</strain>
    </source>
</reference>
<name>A0AAW1J9K8_SAPOF</name>
<evidence type="ECO:0000313" key="4">
    <source>
        <dbReference type="Proteomes" id="UP001443914"/>
    </source>
</evidence>
<feature type="signal peptide" evidence="2">
    <location>
        <begin position="1"/>
        <end position="30"/>
    </location>
</feature>
<evidence type="ECO:0000256" key="2">
    <source>
        <dbReference type="SAM" id="SignalP"/>
    </source>
</evidence>
<evidence type="ECO:0000256" key="1">
    <source>
        <dbReference type="SAM" id="MobiDB-lite"/>
    </source>
</evidence>
<evidence type="ECO:0000313" key="3">
    <source>
        <dbReference type="EMBL" id="KAK9699774.1"/>
    </source>
</evidence>
<feature type="compositionally biased region" description="Pro residues" evidence="1">
    <location>
        <begin position="120"/>
        <end position="132"/>
    </location>
</feature>
<organism evidence="3 4">
    <name type="scientific">Saponaria officinalis</name>
    <name type="common">Common soapwort</name>
    <name type="synonym">Lychnis saponaria</name>
    <dbReference type="NCBI Taxonomy" id="3572"/>
    <lineage>
        <taxon>Eukaryota</taxon>
        <taxon>Viridiplantae</taxon>
        <taxon>Streptophyta</taxon>
        <taxon>Embryophyta</taxon>
        <taxon>Tracheophyta</taxon>
        <taxon>Spermatophyta</taxon>
        <taxon>Magnoliopsida</taxon>
        <taxon>eudicotyledons</taxon>
        <taxon>Gunneridae</taxon>
        <taxon>Pentapetalae</taxon>
        <taxon>Caryophyllales</taxon>
        <taxon>Caryophyllaceae</taxon>
        <taxon>Caryophylleae</taxon>
        <taxon>Saponaria</taxon>
    </lineage>
</organism>
<comment type="caution">
    <text evidence="3">The sequence shown here is derived from an EMBL/GenBank/DDBJ whole genome shotgun (WGS) entry which is preliminary data.</text>
</comment>
<dbReference type="Proteomes" id="UP001443914">
    <property type="component" value="Unassembled WGS sequence"/>
</dbReference>
<dbReference type="AlphaFoldDB" id="A0AAW1J9K8"/>
<dbReference type="EMBL" id="JBDFQZ010000008">
    <property type="protein sequence ID" value="KAK9699774.1"/>
    <property type="molecule type" value="Genomic_DNA"/>
</dbReference>
<sequence>MCTRRSSSSLVRIITHLVLIICSIFMTTQGRVLQPTPQKKDVYNVFSKEITYRDERIVWPNPKGDQPPPSGPSPKGNHPRPSGPNRGLFGSPAPPPRSIISNPKGDHPPSSGPSRGLFGSPPPAPPPRSIIS</sequence>
<proteinExistence type="predicted"/>